<dbReference type="SUPFAM" id="SSF47413">
    <property type="entry name" value="lambda repressor-like DNA-binding domains"/>
    <property type="match status" value="1"/>
</dbReference>
<dbReference type="Pfam" id="PF13377">
    <property type="entry name" value="Peripla_BP_3"/>
    <property type="match status" value="1"/>
</dbReference>
<dbReference type="SMART" id="SM00354">
    <property type="entry name" value="HTH_LACI"/>
    <property type="match status" value="1"/>
</dbReference>
<dbReference type="OrthoDB" id="252678at2"/>
<dbReference type="PRINTS" id="PR00036">
    <property type="entry name" value="HTHLACI"/>
</dbReference>
<evidence type="ECO:0000256" key="3">
    <source>
        <dbReference type="ARBA" id="ARBA00023163"/>
    </source>
</evidence>
<name>A0A3N4YPK9_9MICO</name>
<dbReference type="InterPro" id="IPR000843">
    <property type="entry name" value="HTH_LacI"/>
</dbReference>
<evidence type="ECO:0000256" key="1">
    <source>
        <dbReference type="ARBA" id="ARBA00023015"/>
    </source>
</evidence>
<dbReference type="AlphaFoldDB" id="A0A3N4YPK9"/>
<organism evidence="5 6">
    <name type="scientific">Myceligenerans xiligouense</name>
    <dbReference type="NCBI Taxonomy" id="253184"/>
    <lineage>
        <taxon>Bacteria</taxon>
        <taxon>Bacillati</taxon>
        <taxon>Actinomycetota</taxon>
        <taxon>Actinomycetes</taxon>
        <taxon>Micrococcales</taxon>
        <taxon>Promicromonosporaceae</taxon>
        <taxon>Myceligenerans</taxon>
    </lineage>
</organism>
<dbReference type="GO" id="GO:0000976">
    <property type="term" value="F:transcription cis-regulatory region binding"/>
    <property type="evidence" value="ECO:0007669"/>
    <property type="project" value="TreeGrafter"/>
</dbReference>
<dbReference type="Proteomes" id="UP000280501">
    <property type="component" value="Unassembled WGS sequence"/>
</dbReference>
<evidence type="ECO:0000259" key="4">
    <source>
        <dbReference type="PROSITE" id="PS50932"/>
    </source>
</evidence>
<accession>A0A3N4YPK9</accession>
<dbReference type="Gene3D" id="3.40.50.2300">
    <property type="match status" value="2"/>
</dbReference>
<keyword evidence="3" id="KW-0804">Transcription</keyword>
<evidence type="ECO:0000313" key="5">
    <source>
        <dbReference type="EMBL" id="RPF20420.1"/>
    </source>
</evidence>
<reference evidence="5 6" key="1">
    <citation type="submission" date="2018-11" db="EMBL/GenBank/DDBJ databases">
        <title>Sequencing the genomes of 1000 actinobacteria strains.</title>
        <authorList>
            <person name="Klenk H.-P."/>
        </authorList>
    </citation>
    <scope>NUCLEOTIDE SEQUENCE [LARGE SCALE GENOMIC DNA]</scope>
    <source>
        <strain evidence="5 6">DSM 15700</strain>
    </source>
</reference>
<dbReference type="Pfam" id="PF00356">
    <property type="entry name" value="LacI"/>
    <property type="match status" value="1"/>
</dbReference>
<sequence length="335" mass="35738">MATIADVAREAGVARSTVSAVLNGRKLVMPETRKRVEDAIAKLDYSVNAGARALATSRTMTIGVVVHFHRAEFTPALATYLVALSDAATGHGYSVTLLTDADGPGAVRRAVAARRVDGLVLLDVVENDPRLEPIVGTGFPAVMIGMPHDARGIDAVDLDFAAGAGLLVDHLARAGHRRATFVRWPDELYAAGGTHALRFAEAARDRAAARGMSLDEVACPVGPERVRALLAERLRRAGAPDALLVHNDAAAAMLPFALHDAGLRVPQDRSVVSLHSAELARLYALPFTSVESEPDAVVHDAVELLLRRIGAPDERPVARLVTPRLVRRESVATRR</sequence>
<comment type="caution">
    <text evidence="5">The sequence shown here is derived from an EMBL/GenBank/DDBJ whole genome shotgun (WGS) entry which is preliminary data.</text>
</comment>
<dbReference type="RefSeq" id="WP_123813590.1">
    <property type="nucleotide sequence ID" value="NZ_RKQZ01000001.1"/>
</dbReference>
<dbReference type="InterPro" id="IPR028082">
    <property type="entry name" value="Peripla_BP_I"/>
</dbReference>
<dbReference type="PANTHER" id="PTHR30146:SF153">
    <property type="entry name" value="LACTOSE OPERON REPRESSOR"/>
    <property type="match status" value="1"/>
</dbReference>
<gene>
    <name evidence="5" type="ORF">EDD34_1011</name>
</gene>
<proteinExistence type="predicted"/>
<dbReference type="GO" id="GO:0003700">
    <property type="term" value="F:DNA-binding transcription factor activity"/>
    <property type="evidence" value="ECO:0007669"/>
    <property type="project" value="TreeGrafter"/>
</dbReference>
<evidence type="ECO:0000313" key="6">
    <source>
        <dbReference type="Proteomes" id="UP000280501"/>
    </source>
</evidence>
<dbReference type="CDD" id="cd01392">
    <property type="entry name" value="HTH_LacI"/>
    <property type="match status" value="1"/>
</dbReference>
<keyword evidence="1" id="KW-0805">Transcription regulation</keyword>
<dbReference type="PANTHER" id="PTHR30146">
    <property type="entry name" value="LACI-RELATED TRANSCRIPTIONAL REPRESSOR"/>
    <property type="match status" value="1"/>
</dbReference>
<dbReference type="InterPro" id="IPR010982">
    <property type="entry name" value="Lambda_DNA-bd_dom_sf"/>
</dbReference>
<feature type="domain" description="HTH lacI-type" evidence="4">
    <location>
        <begin position="2"/>
        <end position="56"/>
    </location>
</feature>
<dbReference type="SUPFAM" id="SSF53822">
    <property type="entry name" value="Periplasmic binding protein-like I"/>
    <property type="match status" value="1"/>
</dbReference>
<dbReference type="InterPro" id="IPR046335">
    <property type="entry name" value="LacI/GalR-like_sensor"/>
</dbReference>
<keyword evidence="6" id="KW-1185">Reference proteome</keyword>
<dbReference type="PROSITE" id="PS50932">
    <property type="entry name" value="HTH_LACI_2"/>
    <property type="match status" value="1"/>
</dbReference>
<keyword evidence="2 5" id="KW-0238">DNA-binding</keyword>
<dbReference type="EMBL" id="RKQZ01000001">
    <property type="protein sequence ID" value="RPF20420.1"/>
    <property type="molecule type" value="Genomic_DNA"/>
</dbReference>
<dbReference type="Gene3D" id="1.10.260.40">
    <property type="entry name" value="lambda repressor-like DNA-binding domains"/>
    <property type="match status" value="1"/>
</dbReference>
<evidence type="ECO:0000256" key="2">
    <source>
        <dbReference type="ARBA" id="ARBA00023125"/>
    </source>
</evidence>
<protein>
    <submittedName>
        <fullName evidence="5">DNA-binding LacI/PurR family transcriptional regulator</fullName>
    </submittedName>
</protein>